<evidence type="ECO:0000313" key="9">
    <source>
        <dbReference type="Proteomes" id="UP001642720"/>
    </source>
</evidence>
<keyword evidence="5" id="KW-0274">FAD</keyword>
<evidence type="ECO:0000256" key="2">
    <source>
        <dbReference type="ARBA" id="ARBA00012695"/>
    </source>
</evidence>
<dbReference type="InterPro" id="IPR015659">
    <property type="entry name" value="Proline_oxidase"/>
</dbReference>
<feature type="region of interest" description="Disordered" evidence="6">
    <location>
        <begin position="107"/>
        <end position="147"/>
    </location>
</feature>
<dbReference type="InterPro" id="IPR029041">
    <property type="entry name" value="FAD-linked_oxidoreductase-like"/>
</dbReference>
<comment type="similarity">
    <text evidence="1 5">Belongs to the proline oxidase family.</text>
</comment>
<keyword evidence="3 5" id="KW-0560">Oxidoreductase</keyword>
<name>A0ABY2HB01_9HYPO</name>
<dbReference type="Proteomes" id="UP001642720">
    <property type="component" value="Unassembled WGS sequence"/>
</dbReference>
<dbReference type="PANTHER" id="PTHR13914:SF30">
    <property type="entry name" value="PROLINE DEHYDROGENASE"/>
    <property type="match status" value="1"/>
</dbReference>
<dbReference type="EMBL" id="PPTA01000003">
    <property type="protein sequence ID" value="TFB05346.1"/>
    <property type="molecule type" value="Genomic_DNA"/>
</dbReference>
<evidence type="ECO:0000256" key="6">
    <source>
        <dbReference type="SAM" id="MobiDB-lite"/>
    </source>
</evidence>
<protein>
    <recommendedName>
        <fullName evidence="2 5">Proline dehydrogenase</fullName>
        <ecNumber evidence="2 5">1.5.5.2</ecNumber>
    </recommendedName>
</protein>
<dbReference type="Pfam" id="PF01619">
    <property type="entry name" value="Pro_dh"/>
    <property type="match status" value="1"/>
</dbReference>
<keyword evidence="9" id="KW-1185">Reference proteome</keyword>
<evidence type="ECO:0000256" key="1">
    <source>
        <dbReference type="ARBA" id="ARBA00005869"/>
    </source>
</evidence>
<feature type="domain" description="Proline dehydrogenase" evidence="7">
    <location>
        <begin position="225"/>
        <end position="547"/>
    </location>
</feature>
<dbReference type="EC" id="1.5.5.2" evidence="2 5"/>
<feature type="non-terminal residue" evidence="8">
    <location>
        <position position="1"/>
    </location>
</feature>
<evidence type="ECO:0000313" key="8">
    <source>
        <dbReference type="EMBL" id="TFB05346.1"/>
    </source>
</evidence>
<feature type="compositionally biased region" description="Polar residues" evidence="6">
    <location>
        <begin position="13"/>
        <end position="23"/>
    </location>
</feature>
<keyword evidence="5" id="KW-0285">Flavoprotein</keyword>
<organism evidence="8 9">
    <name type="scientific">Trichoderma ghanense</name>
    <dbReference type="NCBI Taxonomy" id="65468"/>
    <lineage>
        <taxon>Eukaryota</taxon>
        <taxon>Fungi</taxon>
        <taxon>Dikarya</taxon>
        <taxon>Ascomycota</taxon>
        <taxon>Pezizomycotina</taxon>
        <taxon>Sordariomycetes</taxon>
        <taxon>Hypocreomycetidae</taxon>
        <taxon>Hypocreales</taxon>
        <taxon>Hypocreaceae</taxon>
        <taxon>Trichoderma</taxon>
    </lineage>
</organism>
<accession>A0ABY2HB01</accession>
<reference evidence="8 9" key="1">
    <citation type="submission" date="2018-01" db="EMBL/GenBank/DDBJ databases">
        <title>Genome characterization of the sugarcane-associated fungus Trichoderma ghanense CCMA-1212 and their application in lignocelulose bioconversion.</title>
        <authorList>
            <person name="Steindorff A.S."/>
            <person name="Mendes T.D."/>
            <person name="Vilela E.S.D."/>
            <person name="Rodrigues D.S."/>
            <person name="Formighieri E.F."/>
            <person name="Melo I.S."/>
            <person name="Favaro L.C.L."/>
        </authorList>
    </citation>
    <scope>NUCLEOTIDE SEQUENCE [LARGE SCALE GENOMIC DNA]</scope>
    <source>
        <strain evidence="8 9">CCMA-1212</strain>
    </source>
</reference>
<evidence type="ECO:0000256" key="3">
    <source>
        <dbReference type="ARBA" id="ARBA00023002"/>
    </source>
</evidence>
<sequence length="568" mass="62596">VRYHIAYLPTPKQASSYKQSCPPDQTKDDLLKGSPGQELPREPSRPSTFTPRSTARPRLSLHILAIMLSAPGRRAIRLPGRRTPVCSPLSISSLSSSRLLLRHSSFSLDSSSPRQQHHRNIHSSERRTSTVADLPGSMPPVPPQNMEPSRAPLSVLPLSMVLRSLATTMVSSSPILLPPSLRIMVALAHAKSPILNPDKNPVLRFFLKKSFYAQFCAGENAAEVRQTIRRLKDIGFTGVILGYAKEVVLEGSDARDTSAAKLGEETASDIEKEINPWRDGTLETVRLAEPGDFVALKFTGAGSLALKQLENRLPPSPHLSESIDAICELARDRGVRLLFDAEQHMLQDGIDDWTMQFARKYNDSPDTATIYGTYQAYKKACPAVVSRHLADAQRDGFTLGVKLVRGAYLGSDPRECFHETKEDTDACYNSIAASILTRQWSPTVQGQGEFPNVHIVLATHNVESVRRARAICDAGGAKSDIAFAQLQGMADEVSCELVEASQSAQKENANARPLPVYKYLVWGTTGECMKYLLRRAQENKDAVQRTRNGRDAMWAELVRRCKSAVGMA</sequence>
<evidence type="ECO:0000256" key="4">
    <source>
        <dbReference type="ARBA" id="ARBA00023062"/>
    </source>
</evidence>
<dbReference type="RefSeq" id="XP_073561547.1">
    <property type="nucleotide sequence ID" value="XM_073700625.1"/>
</dbReference>
<evidence type="ECO:0000259" key="7">
    <source>
        <dbReference type="Pfam" id="PF01619"/>
    </source>
</evidence>
<dbReference type="PANTHER" id="PTHR13914">
    <property type="entry name" value="PROLINE OXIDASE"/>
    <property type="match status" value="1"/>
</dbReference>
<dbReference type="GeneID" id="300575075"/>
<dbReference type="Gene3D" id="3.20.20.220">
    <property type="match status" value="1"/>
</dbReference>
<keyword evidence="4 5" id="KW-0642">Proline metabolism</keyword>
<comment type="caution">
    <text evidence="8">The sequence shown here is derived from an EMBL/GenBank/DDBJ whole genome shotgun (WGS) entry which is preliminary data.</text>
</comment>
<evidence type="ECO:0000256" key="5">
    <source>
        <dbReference type="RuleBase" id="RU364054"/>
    </source>
</evidence>
<comment type="function">
    <text evidence="5">Converts proline to delta-1-pyrroline-5-carboxylate.</text>
</comment>
<feature type="region of interest" description="Disordered" evidence="6">
    <location>
        <begin position="13"/>
        <end position="55"/>
    </location>
</feature>
<comment type="cofactor">
    <cofactor evidence="5">
        <name>FAD</name>
        <dbReference type="ChEBI" id="CHEBI:57692"/>
    </cofactor>
</comment>
<comment type="catalytic activity">
    <reaction evidence="5">
        <text>L-proline + a quinone = (S)-1-pyrroline-5-carboxylate + a quinol + H(+)</text>
        <dbReference type="Rhea" id="RHEA:23784"/>
        <dbReference type="ChEBI" id="CHEBI:15378"/>
        <dbReference type="ChEBI" id="CHEBI:17388"/>
        <dbReference type="ChEBI" id="CHEBI:24646"/>
        <dbReference type="ChEBI" id="CHEBI:60039"/>
        <dbReference type="ChEBI" id="CHEBI:132124"/>
        <dbReference type="EC" id="1.5.5.2"/>
    </reaction>
</comment>
<gene>
    <name evidence="8" type="ORF">CCMA1212_003271</name>
</gene>
<dbReference type="SUPFAM" id="SSF51730">
    <property type="entry name" value="FAD-linked oxidoreductase"/>
    <property type="match status" value="1"/>
</dbReference>
<proteinExistence type="inferred from homology"/>
<dbReference type="InterPro" id="IPR002872">
    <property type="entry name" value="Proline_DH_dom"/>
</dbReference>